<evidence type="ECO:0000313" key="3">
    <source>
        <dbReference type="Proteomes" id="UP000241587"/>
    </source>
</evidence>
<sequence>MLEIFDTRPPGRVFWECCLDEKSHEPVMASLVLGRPAHRDENRTLDFIQRIWVDDMIGGAIANQALYRRESQLQGPPMHRDELCYENRMLIAFGSLVQTYCQVMGPSDGFLLFSISFDFYSPYLGSVDDNVNTRRSFAMMVLIGSNISITEILGSPFQTGYLNRGGRRHDAALRFGISLAANAAKPCCKSANDYGTGLRLFLCACYAAHATTLRISDITGRISLMTVRIQRSTQRLRRQAFKIEHEGRITNFIILLAVLRVERVYDVKRCLFLRLSPSPLPSYQESAFASFILDGTGESRWSSYGIIDDFYEGPGCDEGTQEVGGSSEKENKITGKANSHSKDHRLGHFDPVGKGNDQLTQKDTRRIMMITGQTRETPIERDVLRARKIRDLLAHSSSTILPSLLMNGRVVDQDGPTSNGSKSIYFGSTALQSSNVRDALPILRVIPDLKNTDGAKWHAKSSFPTKLKSRVLANNEPTNIVLDYELNEKGLTSSSEATAKEMFLENLKETLPLETLTNTGLIDLIMNGAMSAFKKTFSALHDQDETMESHDMRQTTAAGVESWRNDTGPYLAQDISLNLDRDKTLYSLEPSISSYHAMTPYHGLRYMGNFEDTDTNGPWNPANLVTLRTTEIYNAEAAPEEMTGHEPFIVHQSNQTASSLSGTTQSSRICPSCGFTGIGESSRETVPADVIDDERNIHNHLTDCNQPSKAEDVALKAPLLDFAEDHFERQWQWGE</sequence>
<feature type="region of interest" description="Disordered" evidence="1">
    <location>
        <begin position="318"/>
        <end position="358"/>
    </location>
</feature>
<evidence type="ECO:0000313" key="2">
    <source>
        <dbReference type="EMBL" id="PTD13437.1"/>
    </source>
</evidence>
<accession>A0A2T4HCG8</accession>
<reference evidence="2 3" key="1">
    <citation type="submission" date="2018-02" db="EMBL/GenBank/DDBJ databases">
        <title>Fusarium culmorum secondary metabolites in fungal-bacterial-plant interactions.</title>
        <authorList>
            <person name="Schmidt R."/>
        </authorList>
    </citation>
    <scope>NUCLEOTIDE SEQUENCE [LARGE SCALE GENOMIC DNA]</scope>
    <source>
        <strain evidence="2 3">PV</strain>
    </source>
</reference>
<proteinExistence type="predicted"/>
<dbReference type="EMBL" id="PVEM01000001">
    <property type="protein sequence ID" value="PTD13437.1"/>
    <property type="molecule type" value="Genomic_DNA"/>
</dbReference>
<dbReference type="AlphaFoldDB" id="A0A2T4HCG8"/>
<evidence type="ECO:0000256" key="1">
    <source>
        <dbReference type="SAM" id="MobiDB-lite"/>
    </source>
</evidence>
<gene>
    <name evidence="2" type="ORF">FCULG_00005075</name>
</gene>
<dbReference type="OrthoDB" id="4161727at2759"/>
<dbReference type="Proteomes" id="UP000241587">
    <property type="component" value="Unassembled WGS sequence"/>
</dbReference>
<comment type="caution">
    <text evidence="2">The sequence shown here is derived from an EMBL/GenBank/DDBJ whole genome shotgun (WGS) entry which is preliminary data.</text>
</comment>
<name>A0A2T4HCG8_FUSCU</name>
<organism evidence="2 3">
    <name type="scientific">Fusarium culmorum</name>
    <dbReference type="NCBI Taxonomy" id="5516"/>
    <lineage>
        <taxon>Eukaryota</taxon>
        <taxon>Fungi</taxon>
        <taxon>Dikarya</taxon>
        <taxon>Ascomycota</taxon>
        <taxon>Pezizomycotina</taxon>
        <taxon>Sordariomycetes</taxon>
        <taxon>Hypocreomycetidae</taxon>
        <taxon>Hypocreales</taxon>
        <taxon>Nectriaceae</taxon>
        <taxon>Fusarium</taxon>
    </lineage>
</organism>
<keyword evidence="3" id="KW-1185">Reference proteome</keyword>
<protein>
    <submittedName>
        <fullName evidence="2">Uncharacterized protein</fullName>
    </submittedName>
</protein>